<name>A0ACC2GJI9_DALPE</name>
<gene>
    <name evidence="1" type="ORF">DPEC_G00152620</name>
</gene>
<organism evidence="1 2">
    <name type="scientific">Dallia pectoralis</name>
    <name type="common">Alaska blackfish</name>
    <dbReference type="NCBI Taxonomy" id="75939"/>
    <lineage>
        <taxon>Eukaryota</taxon>
        <taxon>Metazoa</taxon>
        <taxon>Chordata</taxon>
        <taxon>Craniata</taxon>
        <taxon>Vertebrata</taxon>
        <taxon>Euteleostomi</taxon>
        <taxon>Actinopterygii</taxon>
        <taxon>Neopterygii</taxon>
        <taxon>Teleostei</taxon>
        <taxon>Protacanthopterygii</taxon>
        <taxon>Esociformes</taxon>
        <taxon>Umbridae</taxon>
        <taxon>Dallia</taxon>
    </lineage>
</organism>
<evidence type="ECO:0000313" key="2">
    <source>
        <dbReference type="Proteomes" id="UP001157502"/>
    </source>
</evidence>
<protein>
    <submittedName>
        <fullName evidence="1">Uncharacterized protein</fullName>
    </submittedName>
</protein>
<comment type="caution">
    <text evidence="1">The sequence shown here is derived from an EMBL/GenBank/DDBJ whole genome shotgun (WGS) entry which is preliminary data.</text>
</comment>
<dbReference type="Proteomes" id="UP001157502">
    <property type="component" value="Chromosome 12"/>
</dbReference>
<proteinExistence type="predicted"/>
<keyword evidence="2" id="KW-1185">Reference proteome</keyword>
<dbReference type="EMBL" id="CM055739">
    <property type="protein sequence ID" value="KAJ8003844.1"/>
    <property type="molecule type" value="Genomic_DNA"/>
</dbReference>
<evidence type="ECO:0000313" key="1">
    <source>
        <dbReference type="EMBL" id="KAJ8003844.1"/>
    </source>
</evidence>
<accession>A0ACC2GJI9</accession>
<sequence length="119" mass="11997">MHSRGGAGRSSGRGVEEGEGSGLGAVGRPQSREGSRSTCTLQCKKGSMSHPSTGSTGVTGLGTSTGSFGLSIGAVALVCRAAGKGRDIASSTWSHCSWGSSQSFHEWADRSTSISSRCS</sequence>
<reference evidence="1" key="1">
    <citation type="submission" date="2021-05" db="EMBL/GenBank/DDBJ databases">
        <authorList>
            <person name="Pan Q."/>
            <person name="Jouanno E."/>
            <person name="Zahm M."/>
            <person name="Klopp C."/>
            <person name="Cabau C."/>
            <person name="Louis A."/>
            <person name="Berthelot C."/>
            <person name="Parey E."/>
            <person name="Roest Crollius H."/>
            <person name="Montfort J."/>
            <person name="Robinson-Rechavi M."/>
            <person name="Bouchez O."/>
            <person name="Lampietro C."/>
            <person name="Lopez Roques C."/>
            <person name="Donnadieu C."/>
            <person name="Postlethwait J."/>
            <person name="Bobe J."/>
            <person name="Dillon D."/>
            <person name="Chandos A."/>
            <person name="von Hippel F."/>
            <person name="Guiguen Y."/>
        </authorList>
    </citation>
    <scope>NUCLEOTIDE SEQUENCE</scope>
    <source>
        <strain evidence="1">YG-Jan2019</strain>
    </source>
</reference>